<dbReference type="EMBL" id="SNRY01000113">
    <property type="protein sequence ID" value="KAA6346913.1"/>
    <property type="molecule type" value="Genomic_DNA"/>
</dbReference>
<evidence type="ECO:0000313" key="9">
    <source>
        <dbReference type="EMBL" id="KAA6346988.1"/>
    </source>
</evidence>
<evidence type="ECO:0000259" key="5">
    <source>
        <dbReference type="Pfam" id="PF07980"/>
    </source>
</evidence>
<dbReference type="Pfam" id="PF07980">
    <property type="entry name" value="SusD_RagB"/>
    <property type="match status" value="1"/>
</dbReference>
<evidence type="ECO:0000256" key="2">
    <source>
        <dbReference type="ARBA" id="ARBA00022729"/>
    </source>
</evidence>
<dbReference type="Pfam" id="PF14322">
    <property type="entry name" value="SusD-like_3"/>
    <property type="match status" value="1"/>
</dbReference>
<dbReference type="AlphaFoldDB" id="A0A5J4SLP4"/>
<reference evidence="7" key="1">
    <citation type="submission" date="2019-03" db="EMBL/GenBank/DDBJ databases">
        <title>Single cell metagenomics reveals metabolic interactions within the superorganism composed of flagellate Streblomastix strix and complex community of Bacteroidetes bacteria on its surface.</title>
        <authorList>
            <person name="Treitli S.C."/>
            <person name="Kolisko M."/>
            <person name="Husnik F."/>
            <person name="Keeling P."/>
            <person name="Hampl V."/>
        </authorList>
    </citation>
    <scope>NUCLEOTIDE SEQUENCE</scope>
    <source>
        <strain evidence="7">STM</strain>
    </source>
</reference>
<protein>
    <recommendedName>
        <fullName evidence="11">RagB/SusD family nutrient uptake outer membrane protein</fullName>
    </recommendedName>
</protein>
<dbReference type="EMBL" id="SNRY01000110">
    <property type="protein sequence ID" value="KAA6346988.1"/>
    <property type="molecule type" value="Genomic_DNA"/>
</dbReference>
<evidence type="ECO:0000313" key="10">
    <source>
        <dbReference type="EMBL" id="KAA6346995.1"/>
    </source>
</evidence>
<evidence type="ECO:0000313" key="7">
    <source>
        <dbReference type="EMBL" id="KAA6346907.1"/>
    </source>
</evidence>
<dbReference type="InterPro" id="IPR033985">
    <property type="entry name" value="SusD-like_N"/>
</dbReference>
<evidence type="ECO:0000259" key="6">
    <source>
        <dbReference type="Pfam" id="PF14322"/>
    </source>
</evidence>
<keyword evidence="2" id="KW-0732">Signal</keyword>
<dbReference type="PROSITE" id="PS51257">
    <property type="entry name" value="PROKAR_LIPOPROTEIN"/>
    <property type="match status" value="1"/>
</dbReference>
<gene>
    <name evidence="9" type="ORF">EZS27_005522</name>
    <name evidence="10" type="ORF">EZS27_005529</name>
    <name evidence="7" type="ORF">EZS27_005597</name>
    <name evidence="8" type="ORF">EZS27_005603</name>
</gene>
<feature type="domain" description="RagB/SusD" evidence="5">
    <location>
        <begin position="383"/>
        <end position="519"/>
    </location>
</feature>
<sequence>MIRKKYLLLIYVSILGFGISSCNDFLDQMPSKTTSLVITTADQLDAILENYASYYQVASNENVMGHDDYGLTVKLYDARPASFTFYPIFYCSTWDTEYLPLETRASAWTTEYSKIFRANLVLNYLDKVSGSVEQKNQLKAEAHLLRAYSLLELAQIYCLPYTEETKGEVGLALKQSVSFEELSHRATLEETYALIESDIEESLKLTNHLVQNNKVRHWRGNLGAANSFAARYWLGRNNYEKAQSYAQKALDEYSYLLDYNTDMHYSTIQPTPTKIYTNPADPTFSEEYTVLFPYTHDNQVDMTDMLGWPEFYYFRLLYYGSWWYIPSDDLLSIYDHEYDLRYKYHVVEGYTYVSPASMNNPAYFGYGYVFFFKDRIPAGPTVAEMLLTKAECQARLNDISGAIATVNQLRAKRIDNTAPLSAVNLTASSREEAVKEILKERRREIPFYTRRFDIRRFNTNDDPFDDVDLSRVFYPYSNTAVHSGDAPIEYTLKKGDRKWASPIPNTEIITSQGKLKQNTY</sequence>
<dbReference type="SUPFAM" id="SSF48452">
    <property type="entry name" value="TPR-like"/>
    <property type="match status" value="1"/>
</dbReference>
<proteinExistence type="predicted"/>
<evidence type="ECO:0008006" key="11">
    <source>
        <dbReference type="Google" id="ProtNLM"/>
    </source>
</evidence>
<evidence type="ECO:0000256" key="1">
    <source>
        <dbReference type="ARBA" id="ARBA00004442"/>
    </source>
</evidence>
<dbReference type="InterPro" id="IPR011990">
    <property type="entry name" value="TPR-like_helical_dom_sf"/>
</dbReference>
<evidence type="ECO:0000256" key="4">
    <source>
        <dbReference type="ARBA" id="ARBA00023237"/>
    </source>
</evidence>
<comment type="subcellular location">
    <subcellularLocation>
        <location evidence="1">Cell outer membrane</location>
    </subcellularLocation>
</comment>
<keyword evidence="4" id="KW-0998">Cell outer membrane</keyword>
<evidence type="ECO:0000256" key="3">
    <source>
        <dbReference type="ARBA" id="ARBA00023136"/>
    </source>
</evidence>
<dbReference type="EMBL" id="SNRY01000110">
    <property type="protein sequence ID" value="KAA6346995.1"/>
    <property type="molecule type" value="Genomic_DNA"/>
</dbReference>
<comment type="caution">
    <text evidence="7">The sequence shown here is derived from an EMBL/GenBank/DDBJ whole genome shotgun (WGS) entry which is preliminary data.</text>
</comment>
<accession>A0A5J4SLP4</accession>
<name>A0A5J4SLP4_9ZZZZ</name>
<dbReference type="EMBL" id="SNRY01000113">
    <property type="protein sequence ID" value="KAA6346907.1"/>
    <property type="molecule type" value="Genomic_DNA"/>
</dbReference>
<feature type="domain" description="SusD-like N-terminal" evidence="6">
    <location>
        <begin position="24"/>
        <end position="234"/>
    </location>
</feature>
<dbReference type="InterPro" id="IPR012944">
    <property type="entry name" value="SusD_RagB_dom"/>
</dbReference>
<keyword evidence="3" id="KW-0472">Membrane</keyword>
<evidence type="ECO:0000313" key="8">
    <source>
        <dbReference type="EMBL" id="KAA6346913.1"/>
    </source>
</evidence>
<dbReference type="Gene3D" id="1.25.40.390">
    <property type="match status" value="1"/>
</dbReference>
<dbReference type="GO" id="GO:0009279">
    <property type="term" value="C:cell outer membrane"/>
    <property type="evidence" value="ECO:0007669"/>
    <property type="project" value="UniProtKB-SubCell"/>
</dbReference>
<organism evidence="7">
    <name type="scientific">termite gut metagenome</name>
    <dbReference type="NCBI Taxonomy" id="433724"/>
    <lineage>
        <taxon>unclassified sequences</taxon>
        <taxon>metagenomes</taxon>
        <taxon>organismal metagenomes</taxon>
    </lineage>
</organism>